<accession>A0A411K822</accession>
<organism evidence="1">
    <name type="scientific">Equine infectious anemia virus</name>
    <dbReference type="NCBI Taxonomy" id="11665"/>
    <lineage>
        <taxon>Viruses</taxon>
        <taxon>Riboviria</taxon>
        <taxon>Pararnavirae</taxon>
        <taxon>Artverviricota</taxon>
        <taxon>Revtraviricetes</taxon>
        <taxon>Ortervirales</taxon>
        <taxon>Retroviridae</taxon>
        <taxon>Orthoretrovirinae</taxon>
        <taxon>Lentivirus</taxon>
        <taxon>Lentivirus equinfane</taxon>
    </lineage>
</organism>
<protein>
    <submittedName>
        <fullName evidence="1">S2</fullName>
    </submittedName>
</protein>
<proteinExistence type="predicted"/>
<dbReference type="InterPro" id="IPR009480">
    <property type="entry name" value="Equine_IAV_S2"/>
</dbReference>
<reference evidence="1" key="1">
    <citation type="submission" date="2018-07" db="EMBL/GenBank/DDBJ databases">
        <title>Characterisation of EIAV strains.</title>
        <authorList>
            <person name="Dorey-Robinson D.L.W."/>
            <person name="Choudhury B."/>
            <person name="Steinbach F."/>
        </authorList>
    </citation>
    <scope>NUCLEOTIDE SEQUENCE</scope>
    <source>
        <strain evidence="1">Newmarket</strain>
    </source>
</reference>
<evidence type="ECO:0000313" key="1">
    <source>
        <dbReference type="EMBL" id="QBC73609.1"/>
    </source>
</evidence>
<dbReference type="EMBL" id="MH580896">
    <property type="protein sequence ID" value="QBC73609.1"/>
    <property type="molecule type" value="Genomic_DNA"/>
</dbReference>
<dbReference type="Pfam" id="PF06502">
    <property type="entry name" value="Equine_IAV_S2"/>
    <property type="match status" value="1"/>
</dbReference>
<name>A0A411K822_9RETR</name>
<sequence>MGLFGKGTEWSVLRSMGVSQGESRPLLPTNQGTQQVRISITQYFSHIVTLTVRRRWHRRNAQECKKR</sequence>